<protein>
    <submittedName>
        <fullName evidence="1">Uncharacterized protein</fullName>
    </submittedName>
</protein>
<organism evidence="1">
    <name type="scientific">Glycine soja</name>
    <name type="common">Wild soybean</name>
    <dbReference type="NCBI Taxonomy" id="3848"/>
    <lineage>
        <taxon>Eukaryota</taxon>
        <taxon>Viridiplantae</taxon>
        <taxon>Streptophyta</taxon>
        <taxon>Embryophyta</taxon>
        <taxon>Tracheophyta</taxon>
        <taxon>Spermatophyta</taxon>
        <taxon>Magnoliopsida</taxon>
        <taxon>eudicotyledons</taxon>
        <taxon>Gunneridae</taxon>
        <taxon>Pentapetalae</taxon>
        <taxon>rosids</taxon>
        <taxon>fabids</taxon>
        <taxon>Fabales</taxon>
        <taxon>Fabaceae</taxon>
        <taxon>Papilionoideae</taxon>
        <taxon>50 kb inversion clade</taxon>
        <taxon>NPAAA clade</taxon>
        <taxon>indigoferoid/millettioid clade</taxon>
        <taxon>Phaseoleae</taxon>
        <taxon>Glycine</taxon>
        <taxon>Glycine subgen. Soja</taxon>
    </lineage>
</organism>
<proteinExistence type="predicted"/>
<dbReference type="AlphaFoldDB" id="A0A0B2RAV3"/>
<dbReference type="Pfam" id="PF14223">
    <property type="entry name" value="Retrotran_gag_2"/>
    <property type="match status" value="1"/>
</dbReference>
<sequence length="188" mass="20781">MSSSPINAVSVTGGPQIKPVLKVHPLQRFVVSPLIPPKYLTQEDADMDKENLAYAAWEFQDQSLLVWLQSSLSEAILSKVVGCVHAHQEQIDAILEGLPSEYESLVTAISSKIDQFEFEEIQSLLLAQEQRLEKLRESVVTPALNLTPAQTKKAEDIDSNSAPRVQFTQHIDGGRSSNSRGILEMVIT</sequence>
<dbReference type="PANTHER" id="PTHR47481:SF31">
    <property type="entry name" value="OS01G0873500 PROTEIN"/>
    <property type="match status" value="1"/>
</dbReference>
<evidence type="ECO:0000313" key="1">
    <source>
        <dbReference type="EMBL" id="KHN28822.1"/>
    </source>
</evidence>
<name>A0A0B2RAV3_GLYSO</name>
<dbReference type="EMBL" id="KN652399">
    <property type="protein sequence ID" value="KHN28822.1"/>
    <property type="molecule type" value="Genomic_DNA"/>
</dbReference>
<gene>
    <name evidence="1" type="ORF">glysoja_033877</name>
</gene>
<dbReference type="PANTHER" id="PTHR47481">
    <property type="match status" value="1"/>
</dbReference>
<dbReference type="Proteomes" id="UP000053555">
    <property type="component" value="Unassembled WGS sequence"/>
</dbReference>
<accession>A0A0B2RAV3</accession>
<reference evidence="1" key="1">
    <citation type="submission" date="2014-07" db="EMBL/GenBank/DDBJ databases">
        <title>Identification of a novel salt tolerance gene in wild soybean by whole-genome sequencing.</title>
        <authorList>
            <person name="Lam H.-M."/>
            <person name="Qi X."/>
            <person name="Li M.-W."/>
            <person name="Liu X."/>
            <person name="Xie M."/>
            <person name="Ni M."/>
            <person name="Xu X."/>
        </authorList>
    </citation>
    <scope>NUCLEOTIDE SEQUENCE [LARGE SCALE GENOMIC DNA]</scope>
    <source>
        <tissue evidence="1">Root</tissue>
    </source>
</reference>